<dbReference type="EMBL" id="QRBI01000104">
    <property type="protein sequence ID" value="RMC16152.1"/>
    <property type="molecule type" value="Genomic_DNA"/>
</dbReference>
<evidence type="ECO:0000313" key="3">
    <source>
        <dbReference type="Proteomes" id="UP000269221"/>
    </source>
</evidence>
<sequence length="249" mass="28501">MGIGNLLLVPEADYNLLGRDLSINIEVVNEEIKIKLCPLRVEDEEKINSEVWYTPDSVGRLNIPPFSVIIKDPETPIRVKQYPISPEGAEIVDCTCHTRLKGIRCDTPPVKYRNWDSYVKRQQSHPRGPPEEYPCCREDGTPCGSRQPSRQERQRGRNNPMHQYRLRIVLLESSSAEKDLEVLVDNKLSMRQQCVLVAKKTIGILGYIRKSIASSQVILPPYSALVRPHLECCVQFWAPQEKKVMKPLE</sequence>
<dbReference type="STRING" id="333673.A0A3M0KS77"/>
<feature type="compositionally biased region" description="Basic and acidic residues" evidence="1">
    <location>
        <begin position="128"/>
        <end position="140"/>
    </location>
</feature>
<reference evidence="2 3" key="1">
    <citation type="submission" date="2018-07" db="EMBL/GenBank/DDBJ databases">
        <title>A high quality draft genome assembly of the barn swallow (H. rustica rustica).</title>
        <authorList>
            <person name="Formenti G."/>
            <person name="Chiara M."/>
            <person name="Poveda L."/>
            <person name="Francoijs K.-J."/>
            <person name="Bonisoli-Alquati A."/>
            <person name="Canova L."/>
            <person name="Gianfranceschi L."/>
            <person name="Horner D.S."/>
            <person name="Saino N."/>
        </authorList>
    </citation>
    <scope>NUCLEOTIDE SEQUENCE [LARGE SCALE GENOMIC DNA]</scope>
    <source>
        <strain evidence="2">Chelidonia</strain>
        <tissue evidence="2">Blood</tissue>
    </source>
</reference>
<proteinExistence type="predicted"/>
<gene>
    <name evidence="2" type="ORF">DUI87_08366</name>
</gene>
<dbReference type="Proteomes" id="UP000269221">
    <property type="component" value="Unassembled WGS sequence"/>
</dbReference>
<name>A0A3M0KS77_HIRRU</name>
<evidence type="ECO:0000256" key="1">
    <source>
        <dbReference type="SAM" id="MobiDB-lite"/>
    </source>
</evidence>
<feature type="region of interest" description="Disordered" evidence="1">
    <location>
        <begin position="118"/>
        <end position="159"/>
    </location>
</feature>
<protein>
    <submittedName>
        <fullName evidence="2">Uncharacterized protein</fullName>
    </submittedName>
</protein>
<organism evidence="2 3">
    <name type="scientific">Hirundo rustica rustica</name>
    <dbReference type="NCBI Taxonomy" id="333673"/>
    <lineage>
        <taxon>Eukaryota</taxon>
        <taxon>Metazoa</taxon>
        <taxon>Chordata</taxon>
        <taxon>Craniata</taxon>
        <taxon>Vertebrata</taxon>
        <taxon>Euteleostomi</taxon>
        <taxon>Archelosauria</taxon>
        <taxon>Archosauria</taxon>
        <taxon>Dinosauria</taxon>
        <taxon>Saurischia</taxon>
        <taxon>Theropoda</taxon>
        <taxon>Coelurosauria</taxon>
        <taxon>Aves</taxon>
        <taxon>Neognathae</taxon>
        <taxon>Neoaves</taxon>
        <taxon>Telluraves</taxon>
        <taxon>Australaves</taxon>
        <taxon>Passeriformes</taxon>
        <taxon>Sylvioidea</taxon>
        <taxon>Hirundinidae</taxon>
        <taxon>Hirundo</taxon>
    </lineage>
</organism>
<keyword evidence="3" id="KW-1185">Reference proteome</keyword>
<dbReference type="OrthoDB" id="8939918at2759"/>
<dbReference type="PANTHER" id="PTHR33332">
    <property type="entry name" value="REVERSE TRANSCRIPTASE DOMAIN-CONTAINING PROTEIN"/>
    <property type="match status" value="1"/>
</dbReference>
<evidence type="ECO:0000313" key="2">
    <source>
        <dbReference type="EMBL" id="RMC16152.1"/>
    </source>
</evidence>
<accession>A0A3M0KS77</accession>
<dbReference type="AlphaFoldDB" id="A0A3M0KS77"/>
<comment type="caution">
    <text evidence="2">The sequence shown here is derived from an EMBL/GenBank/DDBJ whole genome shotgun (WGS) entry which is preliminary data.</text>
</comment>